<dbReference type="Gene3D" id="1.10.101.10">
    <property type="entry name" value="PGBD-like superfamily/PGBD"/>
    <property type="match status" value="1"/>
</dbReference>
<evidence type="ECO:0000259" key="3">
    <source>
        <dbReference type="Pfam" id="PF01471"/>
    </source>
</evidence>
<evidence type="ECO:0000313" key="5">
    <source>
        <dbReference type="Proteomes" id="UP000256661"/>
    </source>
</evidence>
<reference evidence="4 5" key="1">
    <citation type="submission" date="2018-08" db="EMBL/GenBank/DDBJ databases">
        <title>Sequencing the genomes of 1000 actinobacteria strains.</title>
        <authorList>
            <person name="Klenk H.-P."/>
        </authorList>
    </citation>
    <scope>NUCLEOTIDE SEQUENCE [LARGE SCALE GENOMIC DNA]</scope>
    <source>
        <strain evidence="4 5">DSM 43927</strain>
    </source>
</reference>
<accession>A0A3D9SMM4</accession>
<organism evidence="4 5">
    <name type="scientific">Thermomonospora umbrina</name>
    <dbReference type="NCBI Taxonomy" id="111806"/>
    <lineage>
        <taxon>Bacteria</taxon>
        <taxon>Bacillati</taxon>
        <taxon>Actinomycetota</taxon>
        <taxon>Actinomycetes</taxon>
        <taxon>Streptosporangiales</taxon>
        <taxon>Thermomonosporaceae</taxon>
        <taxon>Thermomonospora</taxon>
    </lineage>
</organism>
<proteinExistence type="predicted"/>
<dbReference type="EMBL" id="QTTT01000001">
    <property type="protein sequence ID" value="REE97169.1"/>
    <property type="molecule type" value="Genomic_DNA"/>
</dbReference>
<dbReference type="InterPro" id="IPR036366">
    <property type="entry name" value="PGBDSf"/>
</dbReference>
<dbReference type="GO" id="GO:1990281">
    <property type="term" value="C:efflux pump complex"/>
    <property type="evidence" value="ECO:0007669"/>
    <property type="project" value="TreeGrafter"/>
</dbReference>
<keyword evidence="2" id="KW-0812">Transmembrane</keyword>
<dbReference type="Pfam" id="PF01471">
    <property type="entry name" value="PG_binding_1"/>
    <property type="match status" value="1"/>
</dbReference>
<gene>
    <name evidence="4" type="ORF">DFJ69_2627</name>
</gene>
<keyword evidence="5" id="KW-1185">Reference proteome</keyword>
<protein>
    <submittedName>
        <fullName evidence="4">Putative peptidoglycan binding protein</fullName>
    </submittedName>
</protein>
<dbReference type="PANTHER" id="PTHR30469">
    <property type="entry name" value="MULTIDRUG RESISTANCE PROTEIN MDTA"/>
    <property type="match status" value="1"/>
</dbReference>
<feature type="region of interest" description="Disordered" evidence="1">
    <location>
        <begin position="1"/>
        <end position="37"/>
    </location>
</feature>
<feature type="transmembrane region" description="Helical" evidence="2">
    <location>
        <begin position="41"/>
        <end position="61"/>
    </location>
</feature>
<feature type="domain" description="Peptidoglycan binding-like" evidence="3">
    <location>
        <begin position="157"/>
        <end position="206"/>
    </location>
</feature>
<feature type="compositionally biased region" description="Low complexity" evidence="1">
    <location>
        <begin position="23"/>
        <end position="32"/>
    </location>
</feature>
<evidence type="ECO:0000313" key="4">
    <source>
        <dbReference type="EMBL" id="REE97169.1"/>
    </source>
</evidence>
<dbReference type="OrthoDB" id="3268648at2"/>
<dbReference type="AlphaFoldDB" id="A0A3D9SMM4"/>
<sequence>MDRNPPSPSTPRMAEPLGSLDDAPGAEASRSSPPRRRRRRWLAAGLVVLAGGVAVAGVATARGGSATEETAGPAPRTATVTRADLAERQQVDGALGPAETYRIIARGFPGGTLTGVPQVGRRIGRGQEVFEANGRTVPLFYGRSPLWRTLHEGVSDGRDVKILQNNLIKLGHGDGLEVDGHFGPATETAVERWQDDLNVDETGVVEPGDVVVQPGPLHVSAVHASPGSPAQGRILTATGSGAQVVAEVPVTQAQLAVPDAEVGITLPGGRRTTGTVERVGTAADAAEDENGSRDLTDATVPAYITLNDPDAVGRLTGGPVQVYFTSRVHRNVLAVPVGALLAMPGGGYAVDVVAAGGVTRRVPVRIGVFDGGRVEVQGAGLAAGTAVKAAAS</sequence>
<name>A0A3D9SMM4_9ACTN</name>
<keyword evidence="2" id="KW-1133">Transmembrane helix</keyword>
<dbReference type="InterPro" id="IPR002477">
    <property type="entry name" value="Peptidoglycan-bd-like"/>
</dbReference>
<keyword evidence="2" id="KW-0472">Membrane</keyword>
<comment type="caution">
    <text evidence="4">The sequence shown here is derived from an EMBL/GenBank/DDBJ whole genome shotgun (WGS) entry which is preliminary data.</text>
</comment>
<evidence type="ECO:0000256" key="1">
    <source>
        <dbReference type="SAM" id="MobiDB-lite"/>
    </source>
</evidence>
<dbReference type="PANTHER" id="PTHR30469:SF15">
    <property type="entry name" value="HLYD FAMILY OF SECRETION PROTEINS"/>
    <property type="match status" value="1"/>
</dbReference>
<dbReference type="SUPFAM" id="SSF47090">
    <property type="entry name" value="PGBD-like"/>
    <property type="match status" value="1"/>
</dbReference>
<dbReference type="Proteomes" id="UP000256661">
    <property type="component" value="Unassembled WGS sequence"/>
</dbReference>
<dbReference type="GO" id="GO:0015562">
    <property type="term" value="F:efflux transmembrane transporter activity"/>
    <property type="evidence" value="ECO:0007669"/>
    <property type="project" value="TreeGrafter"/>
</dbReference>
<dbReference type="Gene3D" id="2.40.420.20">
    <property type="match status" value="1"/>
</dbReference>
<dbReference type="InterPro" id="IPR036365">
    <property type="entry name" value="PGBD-like_sf"/>
</dbReference>
<dbReference type="RefSeq" id="WP_116022701.1">
    <property type="nucleotide sequence ID" value="NZ_QTTT01000001.1"/>
</dbReference>
<evidence type="ECO:0000256" key="2">
    <source>
        <dbReference type="SAM" id="Phobius"/>
    </source>
</evidence>